<proteinExistence type="inferred from homology"/>
<evidence type="ECO:0000313" key="15">
    <source>
        <dbReference type="EMBL" id="SSX22941.1"/>
    </source>
</evidence>
<keyword evidence="8 11" id="KW-1133">Transmembrane helix</keyword>
<accession>A0A336KDM0</accession>
<dbReference type="UniPathway" id="UPA00378"/>
<dbReference type="Gene3D" id="3.90.550.10">
    <property type="entry name" value="Spore Coat Polysaccharide Biosynthesis Protein SpsA, Chain A"/>
    <property type="match status" value="1"/>
</dbReference>
<evidence type="ECO:0000256" key="4">
    <source>
        <dbReference type="ARBA" id="ARBA00022676"/>
    </source>
</evidence>
<dbReference type="PRINTS" id="PR02050">
    <property type="entry name" value="B14GALTRFASE"/>
</dbReference>
<keyword evidence="9 11" id="KW-0472">Membrane</keyword>
<evidence type="ECO:0000256" key="5">
    <source>
        <dbReference type="ARBA" id="ARBA00022679"/>
    </source>
</evidence>
<keyword evidence="11" id="KW-0464">Manganese</keyword>
<dbReference type="GO" id="GO:0046872">
    <property type="term" value="F:metal ion binding"/>
    <property type="evidence" value="ECO:0007669"/>
    <property type="project" value="UniProtKB-UniRule"/>
</dbReference>
<dbReference type="InterPro" id="IPR027791">
    <property type="entry name" value="Galactosyl_T_C"/>
</dbReference>
<keyword evidence="6 11" id="KW-0812">Transmembrane</keyword>
<dbReference type="VEuPathDB" id="VectorBase:CSON007861"/>
<keyword evidence="7 11" id="KW-0735">Signal-anchor</keyword>
<protein>
    <recommendedName>
        <fullName evidence="11">Beta-1,4-N-acetylgalactosaminyltransferase</fullName>
        <ecNumber evidence="11">2.4.1.-</ecNumber>
    </recommendedName>
    <alternativeName>
        <fullName evidence="11">Beta-4-GalNAcT</fullName>
    </alternativeName>
</protein>
<dbReference type="GO" id="GO:0033842">
    <property type="term" value="F:N-acetyl-beta-glucosaminyl-derivative 4-beta-N-acetylgalactosaminyltransferase activity"/>
    <property type="evidence" value="ECO:0007669"/>
    <property type="project" value="TreeGrafter"/>
</dbReference>
<evidence type="ECO:0000256" key="2">
    <source>
        <dbReference type="ARBA" id="ARBA00004922"/>
    </source>
</evidence>
<feature type="transmembrane region" description="Helical" evidence="11">
    <location>
        <begin position="21"/>
        <end position="40"/>
    </location>
</feature>
<dbReference type="InterPro" id="IPR029044">
    <property type="entry name" value="Nucleotide-diphossugar_trans"/>
</dbReference>
<dbReference type="GO" id="GO:0006688">
    <property type="term" value="P:glycosphingolipid biosynthetic process"/>
    <property type="evidence" value="ECO:0007669"/>
    <property type="project" value="TreeGrafter"/>
</dbReference>
<reference evidence="15" key="2">
    <citation type="submission" date="2018-07" db="EMBL/GenBank/DDBJ databases">
        <authorList>
            <person name="Quirk P.G."/>
            <person name="Krulwich T.A."/>
        </authorList>
    </citation>
    <scope>NUCLEOTIDE SEQUENCE</scope>
</reference>
<evidence type="ECO:0000256" key="6">
    <source>
        <dbReference type="ARBA" id="ARBA00022692"/>
    </source>
</evidence>
<dbReference type="EMBL" id="UFQT01000295">
    <property type="protein sequence ID" value="SSX22941.1"/>
    <property type="molecule type" value="Genomic_DNA"/>
</dbReference>
<dbReference type="SUPFAM" id="SSF53448">
    <property type="entry name" value="Nucleotide-diphospho-sugar transferases"/>
    <property type="match status" value="1"/>
</dbReference>
<evidence type="ECO:0000256" key="1">
    <source>
        <dbReference type="ARBA" id="ARBA00004606"/>
    </source>
</evidence>
<comment type="similarity">
    <text evidence="3 11">Belongs to the glycosyltransferase 7 family.</text>
</comment>
<dbReference type="OMA" id="FASHYDY"/>
<reference evidence="14" key="1">
    <citation type="submission" date="2018-04" db="EMBL/GenBank/DDBJ databases">
        <authorList>
            <person name="Go L.Y."/>
            <person name="Mitchell J.A."/>
        </authorList>
    </citation>
    <scope>NUCLEOTIDE SEQUENCE</scope>
    <source>
        <tissue evidence="14">Whole organism</tissue>
    </source>
</reference>
<evidence type="ECO:0000256" key="10">
    <source>
        <dbReference type="ARBA" id="ARBA00023180"/>
    </source>
</evidence>
<dbReference type="PANTHER" id="PTHR19300">
    <property type="entry name" value="BETA-1,4-GALACTOSYLTRANSFERASE"/>
    <property type="match status" value="1"/>
</dbReference>
<comment type="cofactor">
    <cofactor evidence="11">
        <name>Mn(2+)</name>
        <dbReference type="ChEBI" id="CHEBI:29035"/>
    </cofactor>
</comment>
<evidence type="ECO:0000259" key="12">
    <source>
        <dbReference type="Pfam" id="PF02709"/>
    </source>
</evidence>
<dbReference type="Pfam" id="PF13733">
    <property type="entry name" value="Glyco_transf_7N"/>
    <property type="match status" value="1"/>
</dbReference>
<feature type="domain" description="Galactosyltransferase C-terminal" evidence="12">
    <location>
        <begin position="206"/>
        <end position="283"/>
    </location>
</feature>
<keyword evidence="5 11" id="KW-0808">Transferase</keyword>
<comment type="function">
    <text evidence="11">Catalyzes the transfer of galactose onto proteins or lipids.</text>
</comment>
<dbReference type="GO" id="GO:0005975">
    <property type="term" value="P:carbohydrate metabolic process"/>
    <property type="evidence" value="ECO:0007669"/>
    <property type="project" value="InterPro"/>
</dbReference>
<evidence type="ECO:0000313" key="14">
    <source>
        <dbReference type="EMBL" id="SSX02567.1"/>
    </source>
</evidence>
<feature type="domain" description="Galactosyltransferase N-terminal" evidence="13">
    <location>
        <begin position="93"/>
        <end position="202"/>
    </location>
</feature>
<evidence type="ECO:0000256" key="9">
    <source>
        <dbReference type="ARBA" id="ARBA00023136"/>
    </source>
</evidence>
<dbReference type="InterPro" id="IPR027995">
    <property type="entry name" value="Galactosyl_T_N"/>
</dbReference>
<dbReference type="GO" id="GO:0008378">
    <property type="term" value="F:galactosyltransferase activity"/>
    <property type="evidence" value="ECO:0007669"/>
    <property type="project" value="TreeGrafter"/>
</dbReference>
<keyword evidence="10 11" id="KW-0325">Glycoprotein</keyword>
<dbReference type="Pfam" id="PF02709">
    <property type="entry name" value="Glyco_transf_7C"/>
    <property type="match status" value="1"/>
</dbReference>
<comment type="pathway">
    <text evidence="2 11">Protein modification; protein glycosylation.</text>
</comment>
<evidence type="ECO:0000256" key="8">
    <source>
        <dbReference type="ARBA" id="ARBA00022989"/>
    </source>
</evidence>
<comment type="subcellular location">
    <subcellularLocation>
        <location evidence="1 11">Membrane</location>
        <topology evidence="1 11">Single-pass type II membrane protein</topology>
    </subcellularLocation>
</comment>
<sequence>MIKQKVLRAVFKRYCCISKQQCYKFLGYLVILLIFCWPPRFATHYEFIQREQILSNLVEKTTRNVSMSQSGPKCDYYDVIDENLYMWRLPFTESVLNNYNIRLGGEYLPSDCVPRYSTAIIVPYRQREEQLKQFLVYIHNFLRRQRIHYRIFVIEQYDPKPFNRAKLFNIGAMYAMKMDFPCLVMQDVDLLPMNLGHMYACTPEPRHMSSALDIFRYKLLYYGLFGGAIAIESQVFLKVNGFSNLFSGWGGEDDDFYGRLKANHVQICRFDPDYSRFTMLKHKKEKPSSERLSFLANGHLRYHTDGLNSLVFKQVAVKMHNLFTHVLVET</sequence>
<evidence type="ECO:0000256" key="11">
    <source>
        <dbReference type="RuleBase" id="RU368121"/>
    </source>
</evidence>
<dbReference type="GO" id="GO:0005794">
    <property type="term" value="C:Golgi apparatus"/>
    <property type="evidence" value="ECO:0007669"/>
    <property type="project" value="TreeGrafter"/>
</dbReference>
<dbReference type="EC" id="2.4.1.-" evidence="11"/>
<keyword evidence="11" id="KW-0479">Metal-binding</keyword>
<dbReference type="GO" id="GO:0016020">
    <property type="term" value="C:membrane"/>
    <property type="evidence" value="ECO:0007669"/>
    <property type="project" value="UniProtKB-SubCell"/>
</dbReference>
<dbReference type="InterPro" id="IPR003859">
    <property type="entry name" value="Galactosyl_T"/>
</dbReference>
<keyword evidence="4 11" id="KW-0328">Glycosyltransferase</keyword>
<dbReference type="PANTHER" id="PTHR19300:SF48">
    <property type="entry name" value="BETA-1,4-N-ACETYLGALACTOSAMINYLTRANSFERASE"/>
    <property type="match status" value="1"/>
</dbReference>
<gene>
    <name evidence="14" type="primary">CSON007861</name>
</gene>
<name>A0A336KDM0_CULSO</name>
<evidence type="ECO:0000256" key="7">
    <source>
        <dbReference type="ARBA" id="ARBA00022968"/>
    </source>
</evidence>
<dbReference type="AlphaFoldDB" id="A0A336KDM0"/>
<dbReference type="EMBL" id="UFQS01000295">
    <property type="protein sequence ID" value="SSX02567.1"/>
    <property type="molecule type" value="Genomic_DNA"/>
</dbReference>
<evidence type="ECO:0000259" key="13">
    <source>
        <dbReference type="Pfam" id="PF13733"/>
    </source>
</evidence>
<organism evidence="14">
    <name type="scientific">Culicoides sonorensis</name>
    <name type="common">Biting midge</name>
    <dbReference type="NCBI Taxonomy" id="179676"/>
    <lineage>
        <taxon>Eukaryota</taxon>
        <taxon>Metazoa</taxon>
        <taxon>Ecdysozoa</taxon>
        <taxon>Arthropoda</taxon>
        <taxon>Hexapoda</taxon>
        <taxon>Insecta</taxon>
        <taxon>Pterygota</taxon>
        <taxon>Neoptera</taxon>
        <taxon>Endopterygota</taxon>
        <taxon>Diptera</taxon>
        <taxon>Nematocera</taxon>
        <taxon>Chironomoidea</taxon>
        <taxon>Ceratopogonidae</taxon>
        <taxon>Ceratopogoninae</taxon>
        <taxon>Culicoides</taxon>
        <taxon>Monoculicoides</taxon>
    </lineage>
</organism>
<evidence type="ECO:0000256" key="3">
    <source>
        <dbReference type="ARBA" id="ARBA00005735"/>
    </source>
</evidence>
<dbReference type="CDD" id="cd00899">
    <property type="entry name" value="b4GalT"/>
    <property type="match status" value="1"/>
</dbReference>